<organism evidence="1">
    <name type="scientific">Siphoviridae sp. ctbgC51</name>
    <dbReference type="NCBI Taxonomy" id="2827901"/>
    <lineage>
        <taxon>Viruses</taxon>
        <taxon>Duplodnaviria</taxon>
        <taxon>Heunggongvirae</taxon>
        <taxon>Uroviricota</taxon>
        <taxon>Caudoviricetes</taxon>
    </lineage>
</organism>
<name>A0A8S5TFN5_9CAUD</name>
<evidence type="ECO:0000313" key="1">
    <source>
        <dbReference type="EMBL" id="DAF61843.1"/>
    </source>
</evidence>
<sequence>MAVRFFLLACSSASVAPIHHIIVQNRFADIVIFNRQKRLSLFFQPPSMHHRRNVVGWLAEQERFHTLRCPVRIFRVAGFKVFQCLGSADKFFSHHAISSFSLRNPHSKMHGSHPIRVLHRNLSRSAFRLLLSMCRTQPVLHQQQGWLLLPPLRGRLRHCDSQAQIRFRLKTDESRPVLLSDGYILQSQRFPSSNSFHV</sequence>
<dbReference type="EMBL" id="BK032817">
    <property type="protein sequence ID" value="DAF61843.1"/>
    <property type="molecule type" value="Genomic_DNA"/>
</dbReference>
<accession>A0A8S5TFN5</accession>
<protein>
    <submittedName>
        <fullName evidence="1">Uncharacterized protein</fullName>
    </submittedName>
</protein>
<proteinExistence type="predicted"/>
<reference evidence="1" key="1">
    <citation type="journal article" date="2021" name="Proc. Natl. Acad. Sci. U.S.A.">
        <title>A Catalog of Tens of Thousands of Viruses from Human Metagenomes Reveals Hidden Associations with Chronic Diseases.</title>
        <authorList>
            <person name="Tisza M.J."/>
            <person name="Buck C.B."/>
        </authorList>
    </citation>
    <scope>NUCLEOTIDE SEQUENCE</scope>
    <source>
        <strain evidence="1">CtbgC51</strain>
    </source>
</reference>